<dbReference type="EMBL" id="CP002020">
    <property type="protein sequence ID" value="AEM42782.1"/>
    <property type="molecule type" value="Genomic_DNA"/>
</dbReference>
<geneLocation type="plasmid" evidence="3">
    <name>pKVU_200</name>
</geneLocation>
<dbReference type="Proteomes" id="UP000000692">
    <property type="component" value="Plasmid 2"/>
</dbReference>
<proteinExistence type="predicted"/>
<evidence type="ECO:0000313" key="3">
    <source>
        <dbReference type="Proteomes" id="UP000000692"/>
    </source>
</evidence>
<organism evidence="2 3">
    <name type="scientific">Ketogulonicigenium vulgare (strain WSH-001)</name>
    <dbReference type="NCBI Taxonomy" id="759362"/>
    <lineage>
        <taxon>Bacteria</taxon>
        <taxon>Pseudomonadati</taxon>
        <taxon>Pseudomonadota</taxon>
        <taxon>Alphaproteobacteria</taxon>
        <taxon>Rhodobacterales</taxon>
        <taxon>Roseobacteraceae</taxon>
        <taxon>Ketogulonicigenium</taxon>
    </lineage>
</organism>
<gene>
    <name evidence="2" type="ordered locus">KVU_PB0104</name>
</gene>
<feature type="chain" id="PRO_5003392244" evidence="1">
    <location>
        <begin position="24"/>
        <end position="109"/>
    </location>
</feature>
<dbReference type="OrthoDB" id="7876219at2"/>
<evidence type="ECO:0000313" key="2">
    <source>
        <dbReference type="EMBL" id="AEM42782.1"/>
    </source>
</evidence>
<feature type="signal peptide" evidence="1">
    <location>
        <begin position="1"/>
        <end position="23"/>
    </location>
</feature>
<reference evidence="2 3" key="1">
    <citation type="journal article" date="2011" name="J. Bacteriol.">
        <title>Complete genome sequence of the industrial strain Ketogulonicigenium vulgare WSH-001.</title>
        <authorList>
            <person name="Liu L."/>
            <person name="Li Y."/>
            <person name="Zhang J."/>
            <person name="Zhou Z."/>
            <person name="Liu J."/>
            <person name="Li X."/>
            <person name="Zhou J."/>
            <person name="Du G."/>
            <person name="Wang L."/>
            <person name="Chen J."/>
        </authorList>
    </citation>
    <scope>NUCLEOTIDE SEQUENCE [LARGE SCALE GENOMIC DNA]</scope>
    <source>
        <strain evidence="2 3">WSH-001</strain>
        <plasmid evidence="3">pKVU_200</plasmid>
    </source>
</reference>
<keyword evidence="1" id="KW-0732">Signal</keyword>
<dbReference type="AlphaFoldDB" id="F9YBN0"/>
<dbReference type="HOGENOM" id="CLU_170992_0_0_5"/>
<name>F9YBN0_KETVW</name>
<evidence type="ECO:0000256" key="1">
    <source>
        <dbReference type="SAM" id="SignalP"/>
    </source>
</evidence>
<keyword evidence="2" id="KW-0614">Plasmid</keyword>
<sequence>MKNLFAIATATVLAAAVGTSAMAANDFGHIYVSPKIEAGKPLNIDLINVSSPAQLEIYGARGQLVSTQDLNAGVTTDLRIQSTQVPGGALTAVLKVDGQTVDTQSITRK</sequence>
<dbReference type="RefSeq" id="WP_013385748.1">
    <property type="nucleotide sequence ID" value="NC_017385.1"/>
</dbReference>
<protein>
    <submittedName>
        <fullName evidence="2">Uncharacterized protein</fullName>
    </submittedName>
</protein>
<dbReference type="KEGG" id="kvl:KVU_PB0104"/>
<accession>F9YBN0</accession>
<keyword evidence="3" id="KW-1185">Reference proteome</keyword>